<evidence type="ECO:0000313" key="2">
    <source>
        <dbReference type="EMBL" id="CAG7626025.1"/>
    </source>
</evidence>
<dbReference type="InterPro" id="IPR005545">
    <property type="entry name" value="YCII"/>
</dbReference>
<protein>
    <recommendedName>
        <fullName evidence="1">YCII-related domain-containing protein</fullName>
    </recommendedName>
</protein>
<dbReference type="PANTHER" id="PTHR37828:SF1">
    <property type="entry name" value="YCII-RELATED DOMAIN-CONTAINING PROTEIN"/>
    <property type="match status" value="1"/>
</dbReference>
<dbReference type="Proteomes" id="UP000693672">
    <property type="component" value="Unassembled WGS sequence"/>
</dbReference>
<dbReference type="AlphaFoldDB" id="A0A916K4Y1"/>
<dbReference type="RefSeq" id="WP_218092548.1">
    <property type="nucleotide sequence ID" value="NZ_CAJVAS010000010.1"/>
</dbReference>
<sequence>MKHYVVFLPMKDEEKSRVYRPEHLAYLEAQRAKGRIFANGKFVDGWGGMVIYRAESMEEAQQWAEEDPFVVQGARGFEIHEWDMVQ</sequence>
<name>A0A916K4Y1_9BACL</name>
<accession>A0A916K4Y1</accession>
<gene>
    <name evidence="2" type="ORF">PAESOLCIP111_02788</name>
</gene>
<evidence type="ECO:0000313" key="3">
    <source>
        <dbReference type="Proteomes" id="UP000693672"/>
    </source>
</evidence>
<feature type="domain" description="YCII-related" evidence="1">
    <location>
        <begin position="7"/>
        <end position="82"/>
    </location>
</feature>
<reference evidence="2" key="1">
    <citation type="submission" date="2021-06" db="EMBL/GenBank/DDBJ databases">
        <authorList>
            <person name="Criscuolo A."/>
        </authorList>
    </citation>
    <scope>NUCLEOTIDE SEQUENCE</scope>
    <source>
        <strain evidence="2">CIP111600</strain>
    </source>
</reference>
<organism evidence="2 3">
    <name type="scientific">Paenibacillus solanacearum</name>
    <dbReference type="NCBI Taxonomy" id="2048548"/>
    <lineage>
        <taxon>Bacteria</taxon>
        <taxon>Bacillati</taxon>
        <taxon>Bacillota</taxon>
        <taxon>Bacilli</taxon>
        <taxon>Bacillales</taxon>
        <taxon>Paenibacillaceae</taxon>
        <taxon>Paenibacillus</taxon>
    </lineage>
</organism>
<dbReference type="PANTHER" id="PTHR37828">
    <property type="entry name" value="GSR2449 PROTEIN"/>
    <property type="match status" value="1"/>
</dbReference>
<dbReference type="Pfam" id="PF03795">
    <property type="entry name" value="YCII"/>
    <property type="match status" value="1"/>
</dbReference>
<proteinExistence type="predicted"/>
<dbReference type="EMBL" id="CAJVAS010000010">
    <property type="protein sequence ID" value="CAG7626025.1"/>
    <property type="molecule type" value="Genomic_DNA"/>
</dbReference>
<evidence type="ECO:0000259" key="1">
    <source>
        <dbReference type="Pfam" id="PF03795"/>
    </source>
</evidence>
<keyword evidence="3" id="KW-1185">Reference proteome</keyword>
<comment type="caution">
    <text evidence="2">The sequence shown here is derived from an EMBL/GenBank/DDBJ whole genome shotgun (WGS) entry which is preliminary data.</text>
</comment>